<proteinExistence type="predicted"/>
<dbReference type="InterPro" id="IPR050109">
    <property type="entry name" value="HTH-type_TetR-like_transc_reg"/>
</dbReference>
<evidence type="ECO:0000259" key="5">
    <source>
        <dbReference type="PROSITE" id="PS50977"/>
    </source>
</evidence>
<dbReference type="PROSITE" id="PS50977">
    <property type="entry name" value="HTH_TETR_2"/>
    <property type="match status" value="1"/>
</dbReference>
<dbReference type="EMBL" id="JAXBLV010000205">
    <property type="protein sequence ID" value="MDY3562012.1"/>
    <property type="molecule type" value="Genomic_DNA"/>
</dbReference>
<evidence type="ECO:0000313" key="6">
    <source>
        <dbReference type="EMBL" id="MDY3562012.1"/>
    </source>
</evidence>
<dbReference type="PANTHER" id="PTHR30055">
    <property type="entry name" value="HTH-TYPE TRANSCRIPTIONAL REGULATOR RUTR"/>
    <property type="match status" value="1"/>
</dbReference>
<evidence type="ECO:0000256" key="3">
    <source>
        <dbReference type="ARBA" id="ARBA00023163"/>
    </source>
</evidence>
<sequence>MIDDMKTRSRREREFQQREVEFLDLARRMITEGGLANFNMDRLAEATEYSKGTLYQHFGSKEDLVSALAVQSLTRRVSWFERAVRFGGSTRERIQALTVAEEIFVTLQPQHFRSELLIKVDDFASRASAERRAEIETLETRCFGLMRLVVDDAMRVGDLALPPHRTVGDVVIGLVSLHVGMFTVINSMPELLRQANVTHPLRALRDHIAVHLDGLGWRPLAHQYNHASTRQRILNEVFPEESQQAGCLD</sequence>
<dbReference type="InterPro" id="IPR001647">
    <property type="entry name" value="HTH_TetR"/>
</dbReference>
<dbReference type="Pfam" id="PF00440">
    <property type="entry name" value="TetR_N"/>
    <property type="match status" value="1"/>
</dbReference>
<gene>
    <name evidence="6" type="ORF">R5W23_003443</name>
</gene>
<dbReference type="InterPro" id="IPR009057">
    <property type="entry name" value="Homeodomain-like_sf"/>
</dbReference>
<keyword evidence="2 4" id="KW-0238">DNA-binding</keyword>
<feature type="DNA-binding region" description="H-T-H motif" evidence="4">
    <location>
        <begin position="39"/>
        <end position="58"/>
    </location>
</feature>
<keyword evidence="3" id="KW-0804">Transcription</keyword>
<dbReference type="Proteomes" id="UP001272242">
    <property type="component" value="Unassembled WGS sequence"/>
</dbReference>
<feature type="domain" description="HTH tetR-type" evidence="5">
    <location>
        <begin position="16"/>
        <end position="76"/>
    </location>
</feature>
<evidence type="ECO:0000256" key="2">
    <source>
        <dbReference type="ARBA" id="ARBA00023125"/>
    </source>
</evidence>
<protein>
    <submittedName>
        <fullName evidence="6">TetR/AcrR family transcriptional regulator</fullName>
    </submittedName>
</protein>
<keyword evidence="7" id="KW-1185">Reference proteome</keyword>
<dbReference type="RefSeq" id="WP_320688346.1">
    <property type="nucleotide sequence ID" value="NZ_JAXBLV010000205.1"/>
</dbReference>
<evidence type="ECO:0000256" key="1">
    <source>
        <dbReference type="ARBA" id="ARBA00023015"/>
    </source>
</evidence>
<comment type="caution">
    <text evidence="6">The sequence shown here is derived from an EMBL/GenBank/DDBJ whole genome shotgun (WGS) entry which is preliminary data.</text>
</comment>
<dbReference type="Gene3D" id="1.10.357.10">
    <property type="entry name" value="Tetracycline Repressor, domain 2"/>
    <property type="match status" value="1"/>
</dbReference>
<accession>A0ABU5F351</accession>
<organism evidence="6 7">
    <name type="scientific">Gemmata algarum</name>
    <dbReference type="NCBI Taxonomy" id="2975278"/>
    <lineage>
        <taxon>Bacteria</taxon>
        <taxon>Pseudomonadati</taxon>
        <taxon>Planctomycetota</taxon>
        <taxon>Planctomycetia</taxon>
        <taxon>Gemmatales</taxon>
        <taxon>Gemmataceae</taxon>
        <taxon>Gemmata</taxon>
    </lineage>
</organism>
<evidence type="ECO:0000313" key="7">
    <source>
        <dbReference type="Proteomes" id="UP001272242"/>
    </source>
</evidence>
<reference evidence="7" key="1">
    <citation type="journal article" date="2023" name="Mar. Drugs">
        <title>Gemmata algarum, a Novel Planctomycete Isolated from an Algal Mat, Displays Antimicrobial Activity.</title>
        <authorList>
            <person name="Kumar G."/>
            <person name="Kallscheuer N."/>
            <person name="Kashif M."/>
            <person name="Ahamad S."/>
            <person name="Jagadeeshwari U."/>
            <person name="Pannikurungottu S."/>
            <person name="Haufschild T."/>
            <person name="Kabuu M."/>
            <person name="Sasikala C."/>
            <person name="Jogler C."/>
            <person name="Ramana C."/>
        </authorList>
    </citation>
    <scope>NUCLEOTIDE SEQUENCE [LARGE SCALE GENOMIC DNA]</scope>
    <source>
        <strain evidence="7">JC673</strain>
    </source>
</reference>
<dbReference type="PRINTS" id="PR00455">
    <property type="entry name" value="HTHTETR"/>
</dbReference>
<evidence type="ECO:0000256" key="4">
    <source>
        <dbReference type="PROSITE-ProRule" id="PRU00335"/>
    </source>
</evidence>
<keyword evidence="1" id="KW-0805">Transcription regulation</keyword>
<name>A0ABU5F351_9BACT</name>
<dbReference type="PANTHER" id="PTHR30055:SF234">
    <property type="entry name" value="HTH-TYPE TRANSCRIPTIONAL REGULATOR BETI"/>
    <property type="match status" value="1"/>
</dbReference>
<dbReference type="SUPFAM" id="SSF46689">
    <property type="entry name" value="Homeodomain-like"/>
    <property type="match status" value="1"/>
</dbReference>